<dbReference type="OrthoDB" id="10369097at2759"/>
<evidence type="ECO:0000313" key="2">
    <source>
        <dbReference type="Proteomes" id="UP000789405"/>
    </source>
</evidence>
<dbReference type="AlphaFoldDB" id="A0A9N9AZ76"/>
<name>A0A9N9AZ76_9GLOM</name>
<proteinExistence type="predicted"/>
<protein>
    <submittedName>
        <fullName evidence="1">26918_t:CDS:1</fullName>
    </submittedName>
</protein>
<reference evidence="1" key="1">
    <citation type="submission" date="2021-06" db="EMBL/GenBank/DDBJ databases">
        <authorList>
            <person name="Kallberg Y."/>
            <person name="Tangrot J."/>
            <person name="Rosling A."/>
        </authorList>
    </citation>
    <scope>NUCLEOTIDE SEQUENCE</scope>
    <source>
        <strain evidence="1">MA453B</strain>
    </source>
</reference>
<gene>
    <name evidence="1" type="ORF">DERYTH_LOCUS5101</name>
</gene>
<dbReference type="Proteomes" id="UP000789405">
    <property type="component" value="Unassembled WGS sequence"/>
</dbReference>
<evidence type="ECO:0000313" key="1">
    <source>
        <dbReference type="EMBL" id="CAG8547431.1"/>
    </source>
</evidence>
<comment type="caution">
    <text evidence="1">The sequence shown here is derived from an EMBL/GenBank/DDBJ whole genome shotgun (WGS) entry which is preliminary data.</text>
</comment>
<keyword evidence="2" id="KW-1185">Reference proteome</keyword>
<dbReference type="EMBL" id="CAJVPY010002071">
    <property type="protein sequence ID" value="CAG8547431.1"/>
    <property type="molecule type" value="Genomic_DNA"/>
</dbReference>
<accession>A0A9N9AZ76</accession>
<organism evidence="1 2">
    <name type="scientific">Dentiscutata erythropus</name>
    <dbReference type="NCBI Taxonomy" id="1348616"/>
    <lineage>
        <taxon>Eukaryota</taxon>
        <taxon>Fungi</taxon>
        <taxon>Fungi incertae sedis</taxon>
        <taxon>Mucoromycota</taxon>
        <taxon>Glomeromycotina</taxon>
        <taxon>Glomeromycetes</taxon>
        <taxon>Diversisporales</taxon>
        <taxon>Gigasporaceae</taxon>
        <taxon>Dentiscutata</taxon>
    </lineage>
</organism>
<sequence length="80" mass="8962">MTQTWQLEYLISNSSNSELLTALQLLAPRSTVGSLAMNDNFEVAELHQFLMIYKLENEINTGAEDFPGNPSNLDKLLSDD</sequence>